<dbReference type="PANTHER" id="PTHR47926">
    <property type="entry name" value="PENTATRICOPEPTIDE REPEAT-CONTAINING PROTEIN"/>
    <property type="match status" value="1"/>
</dbReference>
<comment type="caution">
    <text evidence="3">The sequence shown here is derived from an EMBL/GenBank/DDBJ whole genome shotgun (WGS) entry which is preliminary data.</text>
</comment>
<dbReference type="SUPFAM" id="SSF48452">
    <property type="entry name" value="TPR-like"/>
    <property type="match status" value="1"/>
</dbReference>
<organism evidence="3 4">
    <name type="scientific">Quercus suber</name>
    <name type="common">Cork oak</name>
    <dbReference type="NCBI Taxonomy" id="58331"/>
    <lineage>
        <taxon>Eukaryota</taxon>
        <taxon>Viridiplantae</taxon>
        <taxon>Streptophyta</taxon>
        <taxon>Embryophyta</taxon>
        <taxon>Tracheophyta</taxon>
        <taxon>Spermatophyta</taxon>
        <taxon>Magnoliopsida</taxon>
        <taxon>eudicotyledons</taxon>
        <taxon>Gunneridae</taxon>
        <taxon>Pentapetalae</taxon>
        <taxon>rosids</taxon>
        <taxon>fabids</taxon>
        <taxon>Fagales</taxon>
        <taxon>Fagaceae</taxon>
        <taxon>Quercus</taxon>
    </lineage>
</organism>
<proteinExistence type="predicted"/>
<feature type="repeat" description="PPR" evidence="2">
    <location>
        <begin position="888"/>
        <end position="922"/>
    </location>
</feature>
<evidence type="ECO:0000256" key="1">
    <source>
        <dbReference type="ARBA" id="ARBA00022737"/>
    </source>
</evidence>
<sequence length="1041" mass="116003">MFRFQLVRTVNGGKPKKHVPWLTAKVNLVLTLIPLSFLPVLSLPSLSSPSFRFFATLLSPSKLSRLTAKRSVNNFPLHYANASNPIGTECLRLIRLCPNVEDLKPMMSVLIVKGLVEHEFIIGEFLRTCFHLGAPDLALSLFRRIEKPSLVLQNLMIRCLCNNCLYKEVLFLYLSCWASGCSSDDYTFPFVIKACSALNALWTGKEVHCVVLRTGFEQNLVIQTALIDLYAKSGSMENACKLIDRIPQPDLVCWNALIAGYSSNGFDQEALEVFRQILVMGLKPNVSTFASVIPVCSRLGCLNIGKCLHGFAVKSGYFSNNFLVPALISMYAIDMDLSAARSLFDFILEKNVTIWNAMISAYTQRQNNFEAFEMFRQMICAGLRPNLVTFVSIIPSCENSNSFWFGESLHACVIKHGSGYQLPVLTALVSMYSKLGDVNSAYILFDQMSNRNLLSWNSMVSGYVHNGQWYASLATFREMQLARCNPDAVSIVSVLSACSKLQAVLLGKSAHAFSVRKQLASDLKVANALLAFYSDRHQLSSSVQLFNTMSVRNVVSWNTLISGYLHNGDVEKATAFLHQMHKDGMELDLVTLISILPVFSERKDLLQGMAIHGFAIKTGVASDVSLLNALISMYCYCRDLEAGRSLFEVMPQRNVVSWNALITGCRHHNLQNEVLVLFSHMIREDQRPNYVTLLNLLPLCCTQLQGKSIHAFAVRTGAVKEAPLVPSLIFMYARFEDINLCLLVFQMGKKGDISLWNAIMSVHVQTKNAIKAVAFFCDLLQLGLQPDKITVLSLISACVQINSISLTHSVLAYLIRMGFDRYVVICNALIDLYARCGYILKAEKLFDGLVEKDAISWSVMINGYGLHGDGEAALDLLSQMELSGMRPDDVIYLNILSACSHSGLVEQGRMAFNSMLEYGIAPKMEHYSCMVDLLGRTGHLNEAYEIVKGLPCKPSVSLLESLLGACRIHGNVELAEKIGGMLLEMDPENSRSYVMLYNIYAAVGRWTDAKRVRSDMERRKLRKLHGFSLIVGNDLQDEALS</sequence>
<dbReference type="InterPro" id="IPR046848">
    <property type="entry name" value="E_motif"/>
</dbReference>
<evidence type="ECO:0000256" key="2">
    <source>
        <dbReference type="PROSITE-ProRule" id="PRU00708"/>
    </source>
</evidence>
<keyword evidence="1" id="KW-0677">Repeat</keyword>
<dbReference type="GO" id="GO:0009451">
    <property type="term" value="P:RNA modification"/>
    <property type="evidence" value="ECO:0007669"/>
    <property type="project" value="InterPro"/>
</dbReference>
<feature type="repeat" description="PPR" evidence="2">
    <location>
        <begin position="351"/>
        <end position="385"/>
    </location>
</feature>
<dbReference type="NCBIfam" id="TIGR00756">
    <property type="entry name" value="PPR"/>
    <property type="match status" value="5"/>
</dbReference>
<dbReference type="PROSITE" id="PS51375">
    <property type="entry name" value="PPR"/>
    <property type="match status" value="8"/>
</dbReference>
<dbReference type="FunFam" id="1.25.40.10:FF:000682">
    <property type="entry name" value="Pentatricopeptide repeat-containing protein At3g16610"/>
    <property type="match status" value="1"/>
</dbReference>
<dbReference type="PANTHER" id="PTHR47926:SF544">
    <property type="entry name" value="PENTACOTRIPEPTIDE-REPEAT REGION OF PRORP DOMAIN-CONTAINING PROTEIN"/>
    <property type="match status" value="1"/>
</dbReference>
<dbReference type="InterPro" id="IPR002885">
    <property type="entry name" value="PPR_rpt"/>
</dbReference>
<dbReference type="EMBL" id="PKMF04000065">
    <property type="protein sequence ID" value="KAK7853428.1"/>
    <property type="molecule type" value="Genomic_DNA"/>
</dbReference>
<feature type="repeat" description="PPR" evidence="2">
    <location>
        <begin position="553"/>
        <end position="587"/>
    </location>
</feature>
<dbReference type="Pfam" id="PF20431">
    <property type="entry name" value="E_motif"/>
    <property type="match status" value="1"/>
</dbReference>
<feature type="repeat" description="PPR" evidence="2">
    <location>
        <begin position="853"/>
        <end position="887"/>
    </location>
</feature>
<dbReference type="AlphaFoldDB" id="A0AAW0LP46"/>
<dbReference type="Gramene" id="rna-CFP56_19745">
    <property type="protein sequence ID" value="cds-POE68091.1"/>
    <property type="gene ID" value="gene-CFP56_19745"/>
</dbReference>
<dbReference type="Proteomes" id="UP000237347">
    <property type="component" value="Unassembled WGS sequence"/>
</dbReference>
<keyword evidence="4" id="KW-1185">Reference proteome</keyword>
<name>A0AAW0LP46_QUESU</name>
<evidence type="ECO:0000313" key="3">
    <source>
        <dbReference type="EMBL" id="KAK7853428.1"/>
    </source>
</evidence>
<accession>A0AAW0LP46</accession>
<evidence type="ECO:0000313" key="4">
    <source>
        <dbReference type="Proteomes" id="UP000237347"/>
    </source>
</evidence>
<dbReference type="Pfam" id="PF13041">
    <property type="entry name" value="PPR_2"/>
    <property type="match status" value="3"/>
</dbReference>
<gene>
    <name evidence="3" type="primary">PCMP-E88_2</name>
    <name evidence="3" type="ORF">CFP56_035809</name>
</gene>
<dbReference type="InterPro" id="IPR046960">
    <property type="entry name" value="PPR_At4g14850-like_plant"/>
</dbReference>
<protein>
    <submittedName>
        <fullName evidence="3">Pentatricopeptide repeat-containing protein</fullName>
    </submittedName>
</protein>
<dbReference type="GO" id="GO:0003729">
    <property type="term" value="F:mRNA binding"/>
    <property type="evidence" value="ECO:0007669"/>
    <property type="project" value="UniProtKB-ARBA"/>
</dbReference>
<reference evidence="3 4" key="1">
    <citation type="journal article" date="2018" name="Sci. Data">
        <title>The draft genome sequence of cork oak.</title>
        <authorList>
            <person name="Ramos A.M."/>
            <person name="Usie A."/>
            <person name="Barbosa P."/>
            <person name="Barros P.M."/>
            <person name="Capote T."/>
            <person name="Chaves I."/>
            <person name="Simoes F."/>
            <person name="Abreu I."/>
            <person name="Carrasquinho I."/>
            <person name="Faro C."/>
            <person name="Guimaraes J.B."/>
            <person name="Mendonca D."/>
            <person name="Nobrega F."/>
            <person name="Rodrigues L."/>
            <person name="Saibo N.J.M."/>
            <person name="Varela M.C."/>
            <person name="Egas C."/>
            <person name="Matos J."/>
            <person name="Miguel C.M."/>
            <person name="Oliveira M.M."/>
            <person name="Ricardo C.P."/>
            <person name="Goncalves S."/>
        </authorList>
    </citation>
    <scope>NUCLEOTIDE SEQUENCE [LARGE SCALE GENOMIC DNA]</scope>
    <source>
        <strain evidence="4">cv. HL8</strain>
    </source>
</reference>
<feature type="repeat" description="PPR" evidence="2">
    <location>
        <begin position="752"/>
        <end position="786"/>
    </location>
</feature>
<dbReference type="FunFam" id="1.25.40.10:FF:000073">
    <property type="entry name" value="Pentatricopeptide repeat-containing protein chloroplastic"/>
    <property type="match status" value="1"/>
</dbReference>
<dbReference type="FunFam" id="1.25.40.10:FF:000227">
    <property type="entry name" value="Pentatricopeptide repeat-containing protein At3g13880"/>
    <property type="match status" value="1"/>
</dbReference>
<feature type="repeat" description="PPR" evidence="2">
    <location>
        <begin position="250"/>
        <end position="284"/>
    </location>
</feature>
<dbReference type="Gene3D" id="1.25.40.10">
    <property type="entry name" value="Tetratricopeptide repeat domain"/>
    <property type="match status" value="8"/>
</dbReference>
<dbReference type="FunFam" id="1.25.40.10:FF:000090">
    <property type="entry name" value="Pentatricopeptide repeat-containing protein, chloroplastic"/>
    <property type="match status" value="1"/>
</dbReference>
<feature type="repeat" description="PPR" evidence="2">
    <location>
        <begin position="654"/>
        <end position="688"/>
    </location>
</feature>
<dbReference type="Pfam" id="PF01535">
    <property type="entry name" value="PPR"/>
    <property type="match status" value="10"/>
</dbReference>
<feature type="repeat" description="PPR" evidence="2">
    <location>
        <begin position="452"/>
        <end position="486"/>
    </location>
</feature>
<dbReference type="InterPro" id="IPR011990">
    <property type="entry name" value="TPR-like_helical_dom_sf"/>
</dbReference>